<dbReference type="EMBL" id="SOAY01000012">
    <property type="protein sequence ID" value="TDT43658.1"/>
    <property type="molecule type" value="Genomic_DNA"/>
</dbReference>
<comment type="caution">
    <text evidence="1">The sequence shown here is derived from an EMBL/GenBank/DDBJ whole genome shotgun (WGS) entry which is preliminary data.</text>
</comment>
<evidence type="ECO:0000313" key="1">
    <source>
        <dbReference type="EMBL" id="TDT43658.1"/>
    </source>
</evidence>
<gene>
    <name evidence="1" type="ORF">CLV90_2780</name>
</gene>
<proteinExistence type="predicted"/>
<organism evidence="1 2">
    <name type="scientific">Maribacter spongiicola</name>
    <dbReference type="NCBI Taxonomy" id="1206753"/>
    <lineage>
        <taxon>Bacteria</taxon>
        <taxon>Pseudomonadati</taxon>
        <taxon>Bacteroidota</taxon>
        <taxon>Flavobacteriia</taxon>
        <taxon>Flavobacteriales</taxon>
        <taxon>Flavobacteriaceae</taxon>
        <taxon>Maribacter</taxon>
    </lineage>
</organism>
<reference evidence="1 2" key="1">
    <citation type="submission" date="2019-03" db="EMBL/GenBank/DDBJ databases">
        <title>Genomic Encyclopedia of Archaeal and Bacterial Type Strains, Phase II (KMG-II): from individual species to whole genera.</title>
        <authorList>
            <person name="Goeker M."/>
        </authorList>
    </citation>
    <scope>NUCLEOTIDE SEQUENCE [LARGE SCALE GENOMIC DNA]</scope>
    <source>
        <strain evidence="1 2">DSM 25233</strain>
    </source>
</reference>
<accession>A0A4V3EQW5</accession>
<dbReference type="OrthoDB" id="9820819at2"/>
<name>A0A4V3EQW5_9FLAO</name>
<protein>
    <submittedName>
        <fullName evidence="1">Uncharacterized protein</fullName>
    </submittedName>
</protein>
<keyword evidence="2" id="KW-1185">Reference proteome</keyword>
<sequence>MRNIFTAFLLISFMSLQTMEAQRGTQSRKPVSTSIRENFTALSQEHIEKTINLLGINLGQSLADAKKTIENNGGEIIWLASPDPNYVRSTKELQRDTSLDYFEYAVHSIKNPNNKNVRHTPSSREDIVFKITVYPKSAGNLKDPNNLIIYKADTYLGFQPTYHQVTYNNIKNIEYTYADFHAVMKKNNYKLYQHQNARLSYRKNGEKSLDIGNLKAARGTWKGDNIKTAPSYNLTSISAFFPTHKSVQPNINGGEPIIVYKPLSQMIDEYQGSGAFQTYLDYGNSVIVDLIQIESKIDPSIYLLNNLNMYYRNASLMEDAYNGFYNALFKD</sequence>
<dbReference type="Proteomes" id="UP000294749">
    <property type="component" value="Unassembled WGS sequence"/>
</dbReference>
<evidence type="ECO:0000313" key="2">
    <source>
        <dbReference type="Proteomes" id="UP000294749"/>
    </source>
</evidence>
<dbReference type="AlphaFoldDB" id="A0A4V3EQW5"/>
<dbReference type="RefSeq" id="WP_133688053.1">
    <property type="nucleotide sequence ID" value="NZ_SOAY01000012.1"/>
</dbReference>